<feature type="transmembrane region" description="Helical" evidence="5">
    <location>
        <begin position="110"/>
        <end position="129"/>
    </location>
</feature>
<evidence type="ECO:0000256" key="1">
    <source>
        <dbReference type="ARBA" id="ARBA00004141"/>
    </source>
</evidence>
<evidence type="ECO:0000313" key="7">
    <source>
        <dbReference type="Proteomes" id="UP000177953"/>
    </source>
</evidence>
<accession>A0A1F6MEC9</accession>
<reference evidence="6 7" key="1">
    <citation type="journal article" date="2016" name="Nat. Commun.">
        <title>Thousands of microbial genomes shed light on interconnected biogeochemical processes in an aquifer system.</title>
        <authorList>
            <person name="Anantharaman K."/>
            <person name="Brown C.T."/>
            <person name="Hug L.A."/>
            <person name="Sharon I."/>
            <person name="Castelle C.J."/>
            <person name="Probst A.J."/>
            <person name="Thomas B.C."/>
            <person name="Singh A."/>
            <person name="Wilkins M.J."/>
            <person name="Karaoz U."/>
            <person name="Brodie E.L."/>
            <person name="Williams K.H."/>
            <person name="Hubbard S.S."/>
            <person name="Banfield J.F."/>
        </authorList>
    </citation>
    <scope>NUCLEOTIDE SEQUENCE [LARGE SCALE GENOMIC DNA]</scope>
</reference>
<feature type="transmembrane region" description="Helical" evidence="5">
    <location>
        <begin position="7"/>
        <end position="25"/>
    </location>
</feature>
<proteinExistence type="predicted"/>
<protein>
    <recommendedName>
        <fullName evidence="8">DoxX subfamily</fullName>
    </recommendedName>
</protein>
<evidence type="ECO:0000256" key="4">
    <source>
        <dbReference type="ARBA" id="ARBA00023136"/>
    </source>
</evidence>
<feature type="transmembrane region" description="Helical" evidence="5">
    <location>
        <begin position="69"/>
        <end position="98"/>
    </location>
</feature>
<organism evidence="6 7">
    <name type="scientific">Candidatus Magasanikbacteria bacterium RIFCSPHIGHO2_01_FULL_47_8</name>
    <dbReference type="NCBI Taxonomy" id="1798673"/>
    <lineage>
        <taxon>Bacteria</taxon>
        <taxon>Candidatus Magasanikiibacteriota</taxon>
    </lineage>
</organism>
<dbReference type="Proteomes" id="UP000177953">
    <property type="component" value="Unassembled WGS sequence"/>
</dbReference>
<keyword evidence="3 5" id="KW-1133">Transmembrane helix</keyword>
<keyword evidence="4 5" id="KW-0472">Membrane</keyword>
<comment type="caution">
    <text evidence="6">The sequence shown here is derived from an EMBL/GenBank/DDBJ whole genome shotgun (WGS) entry which is preliminary data.</text>
</comment>
<dbReference type="EMBL" id="MFPU01000019">
    <property type="protein sequence ID" value="OGH69910.1"/>
    <property type="molecule type" value="Genomic_DNA"/>
</dbReference>
<sequence length="158" mass="17608">MNQSQKISLVLLRVTLGILFLYAGWSQVSNSAWSAGGYLGGAKTFSWFYDTLARPDALSVINFVNKWGLTLLGMSLIFGVGVRLSAPVGAVLMLLYYFPILQFPYVAPHSWLVDQHIVFAAALLVLFSFRAGRIYGIGTLCVSWPLCKRYPKLHSWLD</sequence>
<comment type="subcellular location">
    <subcellularLocation>
        <location evidence="1">Membrane</location>
        <topology evidence="1">Multi-pass membrane protein</topology>
    </subcellularLocation>
</comment>
<keyword evidence="2 5" id="KW-0812">Transmembrane</keyword>
<evidence type="ECO:0000256" key="5">
    <source>
        <dbReference type="SAM" id="Phobius"/>
    </source>
</evidence>
<dbReference type="InterPro" id="IPR032808">
    <property type="entry name" value="DoxX"/>
</dbReference>
<dbReference type="GO" id="GO:0016020">
    <property type="term" value="C:membrane"/>
    <property type="evidence" value="ECO:0007669"/>
    <property type="project" value="UniProtKB-SubCell"/>
</dbReference>
<gene>
    <name evidence="6" type="ORF">A2754_03945</name>
</gene>
<dbReference type="AlphaFoldDB" id="A0A1F6MEC9"/>
<evidence type="ECO:0008006" key="8">
    <source>
        <dbReference type="Google" id="ProtNLM"/>
    </source>
</evidence>
<evidence type="ECO:0000256" key="2">
    <source>
        <dbReference type="ARBA" id="ARBA00022692"/>
    </source>
</evidence>
<evidence type="ECO:0000313" key="6">
    <source>
        <dbReference type="EMBL" id="OGH69910.1"/>
    </source>
</evidence>
<name>A0A1F6MEC9_9BACT</name>
<evidence type="ECO:0000256" key="3">
    <source>
        <dbReference type="ARBA" id="ARBA00022989"/>
    </source>
</evidence>
<dbReference type="Pfam" id="PF07681">
    <property type="entry name" value="DoxX"/>
    <property type="match status" value="1"/>
</dbReference>